<reference evidence="2" key="1">
    <citation type="submission" date="2020-04" db="EMBL/GenBank/DDBJ databases">
        <title>Genome Assembly and Annotation of Botryosphaeria dothidea sdau 11-99, a Latent Pathogen of Apple Fruit Ring Rot in China.</title>
        <authorList>
            <person name="Yu C."/>
            <person name="Diao Y."/>
            <person name="Lu Q."/>
            <person name="Zhao J."/>
            <person name="Cui S."/>
            <person name="Peng C."/>
            <person name="He B."/>
            <person name="Liu H."/>
        </authorList>
    </citation>
    <scope>NUCLEOTIDE SEQUENCE [LARGE SCALE GENOMIC DNA]</scope>
    <source>
        <strain evidence="2">Sdau11-99</strain>
    </source>
</reference>
<evidence type="ECO:0000256" key="1">
    <source>
        <dbReference type="SAM" id="MobiDB-lite"/>
    </source>
</evidence>
<evidence type="ECO:0000313" key="2">
    <source>
        <dbReference type="EMBL" id="KAF4312992.1"/>
    </source>
</evidence>
<feature type="compositionally biased region" description="Low complexity" evidence="1">
    <location>
        <begin position="91"/>
        <end position="108"/>
    </location>
</feature>
<proteinExistence type="predicted"/>
<dbReference type="AlphaFoldDB" id="A0A8H4J4M9"/>
<organism evidence="2 3">
    <name type="scientific">Botryosphaeria dothidea</name>
    <dbReference type="NCBI Taxonomy" id="55169"/>
    <lineage>
        <taxon>Eukaryota</taxon>
        <taxon>Fungi</taxon>
        <taxon>Dikarya</taxon>
        <taxon>Ascomycota</taxon>
        <taxon>Pezizomycotina</taxon>
        <taxon>Dothideomycetes</taxon>
        <taxon>Dothideomycetes incertae sedis</taxon>
        <taxon>Botryosphaeriales</taxon>
        <taxon>Botryosphaeriaceae</taxon>
        <taxon>Botryosphaeria</taxon>
    </lineage>
</organism>
<feature type="region of interest" description="Disordered" evidence="1">
    <location>
        <begin position="59"/>
        <end position="108"/>
    </location>
</feature>
<gene>
    <name evidence="2" type="ORF">GTA08_BOTSDO01761</name>
</gene>
<dbReference type="EMBL" id="WWBZ02000001">
    <property type="protein sequence ID" value="KAF4312992.1"/>
    <property type="molecule type" value="Genomic_DNA"/>
</dbReference>
<accession>A0A8H4J4M9</accession>
<comment type="caution">
    <text evidence="2">The sequence shown here is derived from an EMBL/GenBank/DDBJ whole genome shotgun (WGS) entry which is preliminary data.</text>
</comment>
<keyword evidence="3" id="KW-1185">Reference proteome</keyword>
<dbReference type="Proteomes" id="UP000572817">
    <property type="component" value="Unassembled WGS sequence"/>
</dbReference>
<name>A0A8H4J4M9_9PEZI</name>
<evidence type="ECO:0000313" key="3">
    <source>
        <dbReference type="Proteomes" id="UP000572817"/>
    </source>
</evidence>
<sequence>MPSHSTIRNLKKSTIPLSSTTNFIIPIHSALNIRHTIHHIISHIISHIIHTRRIQPISRTNNLSTSPSTTRTQAKQLSSRRVPPVVPFSAPLPQLRPRSPRPKNSTTTTTITRMTIPMDAAAMIAAAKAAVREAAVREAAVEMTAAEMAVVVTTVAGALAGATAMRKINHAVS</sequence>
<protein>
    <submittedName>
        <fullName evidence="2">Uncharacterized protein</fullName>
    </submittedName>
</protein>
<feature type="compositionally biased region" description="Polar residues" evidence="1">
    <location>
        <begin position="59"/>
        <end position="79"/>
    </location>
</feature>